<protein>
    <submittedName>
        <fullName evidence="1">Uncharacterized protein</fullName>
    </submittedName>
</protein>
<reference evidence="1 2" key="1">
    <citation type="submission" date="2015-01" db="EMBL/GenBank/DDBJ databases">
        <title>Evolution of Trichinella species and genotypes.</title>
        <authorList>
            <person name="Korhonen P.K."/>
            <person name="Edoardo P."/>
            <person name="Giuseppe L.R."/>
            <person name="Gasser R.B."/>
        </authorList>
    </citation>
    <scope>NUCLEOTIDE SEQUENCE [LARGE SCALE GENOMIC DNA]</scope>
    <source>
        <strain evidence="1">ISS1029</strain>
    </source>
</reference>
<evidence type="ECO:0000313" key="1">
    <source>
        <dbReference type="EMBL" id="KRY63903.1"/>
    </source>
</evidence>
<dbReference type="EMBL" id="JYDP01008188">
    <property type="protein sequence ID" value="KRY63903.1"/>
    <property type="molecule type" value="Genomic_DNA"/>
</dbReference>
<sequence length="40" mass="4663">MSGGEIKYGILMIMQRNIFCKDLSQLYKELSEKTFAIQHP</sequence>
<gene>
    <name evidence="1" type="ORF">T11_16929</name>
</gene>
<proteinExistence type="predicted"/>
<evidence type="ECO:0000313" key="2">
    <source>
        <dbReference type="Proteomes" id="UP000055024"/>
    </source>
</evidence>
<keyword evidence="2" id="KW-1185">Reference proteome</keyword>
<accession>A0A0V1DQP7</accession>
<dbReference type="Proteomes" id="UP000055024">
    <property type="component" value="Unassembled WGS sequence"/>
</dbReference>
<dbReference type="AlphaFoldDB" id="A0A0V1DQP7"/>
<organism evidence="1 2">
    <name type="scientific">Trichinella zimbabwensis</name>
    <dbReference type="NCBI Taxonomy" id="268475"/>
    <lineage>
        <taxon>Eukaryota</taxon>
        <taxon>Metazoa</taxon>
        <taxon>Ecdysozoa</taxon>
        <taxon>Nematoda</taxon>
        <taxon>Enoplea</taxon>
        <taxon>Dorylaimia</taxon>
        <taxon>Trichinellida</taxon>
        <taxon>Trichinellidae</taxon>
        <taxon>Trichinella</taxon>
    </lineage>
</organism>
<name>A0A0V1DQP7_9BILA</name>
<comment type="caution">
    <text evidence="1">The sequence shown here is derived from an EMBL/GenBank/DDBJ whole genome shotgun (WGS) entry which is preliminary data.</text>
</comment>